<protein>
    <submittedName>
        <fullName evidence="1">Uncharacterized protein</fullName>
    </submittedName>
</protein>
<dbReference type="EMBL" id="FNGH01000010">
    <property type="protein sequence ID" value="SDM18603.1"/>
    <property type="molecule type" value="Genomic_DNA"/>
</dbReference>
<proteinExistence type="predicted"/>
<organism evidence="1 2">
    <name type="scientific">Franzmannia pantelleriensis</name>
    <dbReference type="NCBI Taxonomy" id="48727"/>
    <lineage>
        <taxon>Bacteria</taxon>
        <taxon>Pseudomonadati</taxon>
        <taxon>Pseudomonadota</taxon>
        <taxon>Gammaproteobacteria</taxon>
        <taxon>Oceanospirillales</taxon>
        <taxon>Halomonadaceae</taxon>
        <taxon>Franzmannia</taxon>
    </lineage>
</organism>
<name>A0A1G9R5V8_9GAMM</name>
<dbReference type="RefSeq" id="WP_089659062.1">
    <property type="nucleotide sequence ID" value="NZ_FNGH01000010.1"/>
</dbReference>
<dbReference type="AlphaFoldDB" id="A0A1G9R5V8"/>
<evidence type="ECO:0000313" key="2">
    <source>
        <dbReference type="Proteomes" id="UP000199107"/>
    </source>
</evidence>
<dbReference type="Proteomes" id="UP000199107">
    <property type="component" value="Unassembled WGS sequence"/>
</dbReference>
<reference evidence="2" key="1">
    <citation type="submission" date="2016-10" db="EMBL/GenBank/DDBJ databases">
        <authorList>
            <person name="Varghese N."/>
            <person name="Submissions S."/>
        </authorList>
    </citation>
    <scope>NUCLEOTIDE SEQUENCE [LARGE SCALE GENOMIC DNA]</scope>
    <source>
        <strain evidence="2">AAP</strain>
    </source>
</reference>
<accession>A0A1G9R5V8</accession>
<dbReference type="OrthoDB" id="7558956at2"/>
<evidence type="ECO:0000313" key="1">
    <source>
        <dbReference type="EMBL" id="SDM18603.1"/>
    </source>
</evidence>
<sequence>MSPSFQMIETLHADRPWGSFLDAGTGRRSLTWVSGLDIECWTAVTDSRVTGISVKSSSKACWK</sequence>
<dbReference type="STRING" id="48727.SAMN05192555_11080"/>
<gene>
    <name evidence="1" type="ORF">SAMN05192555_11080</name>
</gene>
<keyword evidence="2" id="KW-1185">Reference proteome</keyword>